<name>A0ABU7SWS1_9LACO</name>
<feature type="transmembrane region" description="Helical" evidence="1">
    <location>
        <begin position="7"/>
        <end position="26"/>
    </location>
</feature>
<evidence type="ECO:0000256" key="1">
    <source>
        <dbReference type="SAM" id="Phobius"/>
    </source>
</evidence>
<protein>
    <submittedName>
        <fullName evidence="2">Uncharacterized protein</fullName>
    </submittedName>
</protein>
<feature type="transmembrane region" description="Helical" evidence="1">
    <location>
        <begin position="110"/>
        <end position="133"/>
    </location>
</feature>
<gene>
    <name evidence="2" type="ORF">PS435_02930</name>
</gene>
<keyword evidence="1" id="KW-1133">Transmembrane helix</keyword>
<reference evidence="2 3" key="1">
    <citation type="submission" date="2023-02" db="EMBL/GenBank/DDBJ databases">
        <title>The predominant lactic acid bacteria and yeasts involved in the spontaneous fermentation of millet during the production of the traditional porridge Hausa koko in Ghana.</title>
        <authorList>
            <person name="Atter A."/>
            <person name="Diaz M."/>
        </authorList>
    </citation>
    <scope>NUCLEOTIDE SEQUENCE [LARGE SCALE GENOMIC DNA]</scope>
    <source>
        <strain evidence="2 3">FI11640</strain>
    </source>
</reference>
<dbReference type="RefSeq" id="WP_331243234.1">
    <property type="nucleotide sequence ID" value="NZ_JAQSGJ010000004.1"/>
</dbReference>
<keyword evidence="3" id="KW-1185">Reference proteome</keyword>
<dbReference type="Proteomes" id="UP001330016">
    <property type="component" value="Unassembled WGS sequence"/>
</dbReference>
<proteinExistence type="predicted"/>
<feature type="transmembrane region" description="Helical" evidence="1">
    <location>
        <begin position="46"/>
        <end position="66"/>
    </location>
</feature>
<keyword evidence="1" id="KW-0812">Transmembrane</keyword>
<sequence length="139" mass="15086">MKKAANWLVAVLLIAAPPIWLIFLAVLQSWVRGPDANGPLSVGRMLGIYLLLGLIGLGVVAILSIFTQLLPKQLSITALAISILADMILFWLIIMGYASPVLHGQTAYAVLYLTQLFPIIIGITLFFLARVVASRETKS</sequence>
<accession>A0ABU7SWS1</accession>
<evidence type="ECO:0000313" key="3">
    <source>
        <dbReference type="Proteomes" id="UP001330016"/>
    </source>
</evidence>
<keyword evidence="1" id="KW-0472">Membrane</keyword>
<evidence type="ECO:0000313" key="2">
    <source>
        <dbReference type="EMBL" id="MEE6714803.1"/>
    </source>
</evidence>
<organism evidence="2 3">
    <name type="scientific">Schleiferilactobacillus harbinensis</name>
    <dbReference type="NCBI Taxonomy" id="304207"/>
    <lineage>
        <taxon>Bacteria</taxon>
        <taxon>Bacillati</taxon>
        <taxon>Bacillota</taxon>
        <taxon>Bacilli</taxon>
        <taxon>Lactobacillales</taxon>
        <taxon>Lactobacillaceae</taxon>
        <taxon>Schleiferilactobacillus</taxon>
    </lineage>
</organism>
<feature type="transmembrane region" description="Helical" evidence="1">
    <location>
        <begin position="78"/>
        <end position="98"/>
    </location>
</feature>
<dbReference type="EMBL" id="JAQSGK010000004">
    <property type="protein sequence ID" value="MEE6714803.1"/>
    <property type="molecule type" value="Genomic_DNA"/>
</dbReference>
<comment type="caution">
    <text evidence="2">The sequence shown here is derived from an EMBL/GenBank/DDBJ whole genome shotgun (WGS) entry which is preliminary data.</text>
</comment>